<reference evidence="2" key="1">
    <citation type="submission" date="2010-04" db="EMBL/GenBank/DDBJ databases">
        <authorList>
            <person name="Carlson J."/>
            <person name="Booth B."/>
            <person name="Frise E."/>
            <person name="Sandler J."/>
            <person name="Wan K."/>
            <person name="Yu C."/>
            <person name="Celniker S."/>
        </authorList>
    </citation>
    <scope>NUCLEOTIDE SEQUENCE</scope>
</reference>
<evidence type="ECO:0000313" key="2">
    <source>
        <dbReference type="EMBL" id="ADF27162.1"/>
    </source>
</evidence>
<name>D5AEJ7_DROME</name>
<proteinExistence type="evidence at transcript level"/>
<feature type="region of interest" description="Disordered" evidence="1">
    <location>
        <begin position="1"/>
        <end position="38"/>
    </location>
</feature>
<feature type="non-terminal residue" evidence="2">
    <location>
        <position position="1"/>
    </location>
</feature>
<organism evidence="2">
    <name type="scientific">Drosophila melanogaster</name>
    <name type="common">Fruit fly</name>
    <dbReference type="NCBI Taxonomy" id="7227"/>
    <lineage>
        <taxon>Eukaryota</taxon>
        <taxon>Metazoa</taxon>
        <taxon>Ecdysozoa</taxon>
        <taxon>Arthropoda</taxon>
        <taxon>Hexapoda</taxon>
        <taxon>Insecta</taxon>
        <taxon>Pterygota</taxon>
        <taxon>Neoptera</taxon>
        <taxon>Endopterygota</taxon>
        <taxon>Diptera</taxon>
        <taxon>Brachycera</taxon>
        <taxon>Muscomorpha</taxon>
        <taxon>Ephydroidea</taxon>
        <taxon>Drosophilidae</taxon>
        <taxon>Drosophila</taxon>
        <taxon>Sophophora</taxon>
    </lineage>
</organism>
<protein>
    <submittedName>
        <fullName evidence="2">MIP20811p</fullName>
    </submittedName>
</protein>
<dbReference type="EMBL" id="BT124734">
    <property type="protein sequence ID" value="ADF27162.1"/>
    <property type="molecule type" value="mRNA"/>
</dbReference>
<sequence length="133" mass="14694">HSSALASIDGPTNHITSHQTSSHQPSGHRQSETETQTRNTRLTVRIAYFLARIEINTPIRTSIQHNNNKHIQARLLRECECACVCARVPSKVAHPAKRQNSSTLVSAPLSLPRVSQMKNCIFPVSGCSCINEL</sequence>
<evidence type="ECO:0000256" key="1">
    <source>
        <dbReference type="SAM" id="MobiDB-lite"/>
    </source>
</evidence>
<feature type="compositionally biased region" description="Polar residues" evidence="1">
    <location>
        <begin position="13"/>
        <end position="38"/>
    </location>
</feature>
<dbReference type="AlphaFoldDB" id="D5AEJ7"/>
<accession>D5AEJ7</accession>